<accession>T0RL82</accession>
<dbReference type="VEuPathDB" id="FungiDB:SDRG_11755"/>
<sequence length="1346" mass="147453">MVGLKILSTSTKRWLGLSYLGASMGTSIWFLDIVGPGLANDLFWPGFDPTSAQTYLIDVFNRHLSVSSASEIDLFDPSEAILKTYSLPSTTAFAKPTYPRARALVEYTSVADAIIGFQSLDPDYVFNLFTLYCWADFEKRWEVAHTAARQARCAATMADNGAVYLEAFLRNVHWDAWYPIYGASVDSAVADAITITSEGRDWYKSLQNAYQTLESEEAYWKSHQISHFQLQWNNYAQLSVQESISVVNALGWQQDLTIQLISFGKRGSKWTTFVLNWAFFDDLWGSAVTNGSLVRSASNFMGDGLMEMLLNLYPFTPASVIIHNTLGPFLNVDLMVVAPPAQLVNAYVAMEAALVEALQTDRPLLNLYAALPAPLLDPVPLSWQRSSYTFFGGSPLCPFGSGLTFVQPSFTFDDTCGSQVPSRLLVEPLPAVFAATAMRLLHQSDLSSCSPCSAATSEVCNSLATQTSVIANKLLTNATLSGLLTPTVQAAADAIQRLNVEIIQFARTPGGTETVLRQPLLGDDTWSFMGYVALHEWVNGYREVVSFQGDVATFNLMSERIEPIPFRAKTIEVPKSTCNYLYVVAITTSVALVGVACITAAYALLQPSRDVDGLHLLMYNRVMGPVWVGRPLLLLRAAAAITMLSTTPLVFLNEDNIARFQFAPRPLAHIGILAGEATWVTYVLNDILLVVARRHSRWAAPLSAWLVWLSLGLLEIADPIRATAAIRRECTRVNMDAVLTCHSGVVNLGSLGRAWLILGVNAIAIGLSYGAVWAYRSLQRAALVKSSGHPTLTHLVSAGAEAFLAPKEADMWSLDASTAAMSGFLRFRFQSLRLIFDTKLWLFFYVDSGPVLIKTLVGPNSSMPSIPSTVAVSSSAFSKLKVWSGLIYLAATAVGSISYLRLSTVNLANDLWWATYNTTGTQTFLSNWFNRYLHFNASQPSTRLDLPVFADMTDYSSANSLVTYAPTYARLVQYESGSNLVMMIQGLRTMDACNAPWIATSYCWLDFDRQIEMANTLARQARCNAKYHSNGAVYLESILRNVDWPTFESCWGTSFEIGVAKDIGSLKPNGAAWLKTLTSGSSLSVVDEAKVWQSKGLTTYTTQWQNYKALGLHDVFSIENAFGLRYDMTLQSKNGSYHSSMSTSWKTYWTFASDLWAIATNGSGIAGKSLLRPSPDFAFANTSLEELLTRNATLPSPLGEVLGAFHDAVGPFGAVDVFHVASPPSLATLQRAVREDVMHLLTNATNQIQSDFGNLIMMSSMSPVPKRLDQTAYLCAGGSLFCGELPTDFNFSIGLSQFTGVDTVCYTSFNEWIFVNPMQAIFSVIGAGIALDPTLIPVACAAEVIA</sequence>
<feature type="transmembrane region" description="Helical" evidence="1">
    <location>
        <begin position="626"/>
        <end position="647"/>
    </location>
</feature>
<feature type="transmembrane region" description="Helical" evidence="1">
    <location>
        <begin position="667"/>
        <end position="691"/>
    </location>
</feature>
<dbReference type="Proteomes" id="UP000030762">
    <property type="component" value="Unassembled WGS sequence"/>
</dbReference>
<name>T0RL82_SAPDV</name>
<evidence type="ECO:0000313" key="3">
    <source>
        <dbReference type="Proteomes" id="UP000030762"/>
    </source>
</evidence>
<dbReference type="EMBL" id="JH767174">
    <property type="protein sequence ID" value="EQC30702.1"/>
    <property type="molecule type" value="Genomic_DNA"/>
</dbReference>
<dbReference type="OMA" id="QFEYANL"/>
<evidence type="ECO:0000256" key="1">
    <source>
        <dbReference type="SAM" id="Phobius"/>
    </source>
</evidence>
<protein>
    <submittedName>
        <fullName evidence="2">Uncharacterized protein</fullName>
    </submittedName>
</protein>
<keyword evidence="1" id="KW-1133">Transmembrane helix</keyword>
<keyword evidence="1" id="KW-0472">Membrane</keyword>
<dbReference type="eggNOG" id="ENOG502SD6V">
    <property type="taxonomic scope" value="Eukaryota"/>
</dbReference>
<keyword evidence="1" id="KW-0812">Transmembrane</keyword>
<proteinExistence type="predicted"/>
<feature type="transmembrane region" description="Helical" evidence="1">
    <location>
        <begin position="754"/>
        <end position="775"/>
    </location>
</feature>
<reference evidence="2 3" key="1">
    <citation type="submission" date="2012-04" db="EMBL/GenBank/DDBJ databases">
        <title>The Genome Sequence of Saprolegnia declina VS20.</title>
        <authorList>
            <consortium name="The Broad Institute Genome Sequencing Platform"/>
            <person name="Russ C."/>
            <person name="Nusbaum C."/>
            <person name="Tyler B."/>
            <person name="van West P."/>
            <person name="Dieguez-Uribeondo J."/>
            <person name="de Bruijn I."/>
            <person name="Tripathy S."/>
            <person name="Jiang R."/>
            <person name="Young S.K."/>
            <person name="Zeng Q."/>
            <person name="Gargeya S."/>
            <person name="Fitzgerald M."/>
            <person name="Haas B."/>
            <person name="Abouelleil A."/>
            <person name="Alvarado L."/>
            <person name="Arachchi H.M."/>
            <person name="Berlin A."/>
            <person name="Chapman S.B."/>
            <person name="Goldberg J."/>
            <person name="Griggs A."/>
            <person name="Gujja S."/>
            <person name="Hansen M."/>
            <person name="Howarth C."/>
            <person name="Imamovic A."/>
            <person name="Larimer J."/>
            <person name="McCowen C."/>
            <person name="Montmayeur A."/>
            <person name="Murphy C."/>
            <person name="Neiman D."/>
            <person name="Pearson M."/>
            <person name="Priest M."/>
            <person name="Roberts A."/>
            <person name="Saif S."/>
            <person name="Shea T."/>
            <person name="Sisk P."/>
            <person name="Sykes S."/>
            <person name="Wortman J."/>
            <person name="Nusbaum C."/>
            <person name="Birren B."/>
        </authorList>
    </citation>
    <scope>NUCLEOTIDE SEQUENCE [LARGE SCALE GENOMIC DNA]</scope>
    <source>
        <strain evidence="2 3">VS20</strain>
    </source>
</reference>
<dbReference type="GeneID" id="19952482"/>
<gene>
    <name evidence="2" type="ORF">SDRG_11755</name>
</gene>
<keyword evidence="3" id="KW-1185">Reference proteome</keyword>
<dbReference type="OrthoDB" id="78771at2759"/>
<dbReference type="RefSeq" id="XP_008616028.1">
    <property type="nucleotide sequence ID" value="XM_008617806.1"/>
</dbReference>
<feature type="transmembrane region" description="Helical" evidence="1">
    <location>
        <begin position="580"/>
        <end position="605"/>
    </location>
</feature>
<evidence type="ECO:0000313" key="2">
    <source>
        <dbReference type="EMBL" id="EQC30702.1"/>
    </source>
</evidence>
<organism evidence="2 3">
    <name type="scientific">Saprolegnia diclina (strain VS20)</name>
    <dbReference type="NCBI Taxonomy" id="1156394"/>
    <lineage>
        <taxon>Eukaryota</taxon>
        <taxon>Sar</taxon>
        <taxon>Stramenopiles</taxon>
        <taxon>Oomycota</taxon>
        <taxon>Saprolegniomycetes</taxon>
        <taxon>Saprolegniales</taxon>
        <taxon>Saprolegniaceae</taxon>
        <taxon>Saprolegnia</taxon>
    </lineage>
</organism>
<feature type="non-terminal residue" evidence="2">
    <location>
        <position position="1346"/>
    </location>
</feature>
<dbReference type="InParanoid" id="T0RL82"/>